<sequence>MQIATVREADIPHATITQIIQTYKQLGFTAQLQYMPALRALKQAKHSQEFDAVLLREPTAESYLTEYIKIDIPLRRLLHVAYATRPHMAVSDWQSLNHYRIAIVRGFLSINQALADHQKLEIVNSVHQAIRMLETGRVDLAILPDIFGSYEIEHHGHSRVKPVAVLGQTYLYHFIHNKHRELVPALTQAFAQLEQVE</sequence>
<dbReference type="Gene3D" id="3.40.190.10">
    <property type="entry name" value="Periplasmic binding protein-like II"/>
    <property type="match status" value="2"/>
</dbReference>
<reference evidence="2" key="1">
    <citation type="journal article" date="2019" name="Int. J. Syst. Evol. Microbiol.">
        <title>The Global Catalogue of Microorganisms (GCM) 10K type strain sequencing project: providing services to taxonomists for standard genome sequencing and annotation.</title>
        <authorList>
            <consortium name="The Broad Institute Genomics Platform"/>
            <consortium name="The Broad Institute Genome Sequencing Center for Infectious Disease"/>
            <person name="Wu L."/>
            <person name="Ma J."/>
        </authorList>
    </citation>
    <scope>NUCLEOTIDE SEQUENCE [LARGE SCALE GENOMIC DNA]</scope>
    <source>
        <strain evidence="2">CGMCC 1.10131</strain>
    </source>
</reference>
<gene>
    <name evidence="1" type="ORF">GCM10007414_29420</name>
</gene>
<dbReference type="SUPFAM" id="SSF53850">
    <property type="entry name" value="Periplasmic binding protein-like II"/>
    <property type="match status" value="1"/>
</dbReference>
<dbReference type="RefSeq" id="WP_157051609.1">
    <property type="nucleotide sequence ID" value="NZ_BMDY01000019.1"/>
</dbReference>
<keyword evidence="2" id="KW-1185">Reference proteome</keyword>
<organism evidence="1 2">
    <name type="scientific">Agarivorans gilvus</name>
    <dbReference type="NCBI Taxonomy" id="680279"/>
    <lineage>
        <taxon>Bacteria</taxon>
        <taxon>Pseudomonadati</taxon>
        <taxon>Pseudomonadota</taxon>
        <taxon>Gammaproteobacteria</taxon>
        <taxon>Alteromonadales</taxon>
        <taxon>Alteromonadaceae</taxon>
        <taxon>Agarivorans</taxon>
    </lineage>
</organism>
<evidence type="ECO:0000313" key="2">
    <source>
        <dbReference type="Proteomes" id="UP000651977"/>
    </source>
</evidence>
<dbReference type="EMBL" id="BMDY01000019">
    <property type="protein sequence ID" value="GGB14126.1"/>
    <property type="molecule type" value="Genomic_DNA"/>
</dbReference>
<accession>A0ABQ1I563</accession>
<evidence type="ECO:0000313" key="1">
    <source>
        <dbReference type="EMBL" id="GGB14126.1"/>
    </source>
</evidence>
<protein>
    <recommendedName>
        <fullName evidence="3">Solute-binding protein family 3/N-terminal domain-containing protein</fullName>
    </recommendedName>
</protein>
<evidence type="ECO:0008006" key="3">
    <source>
        <dbReference type="Google" id="ProtNLM"/>
    </source>
</evidence>
<name>A0ABQ1I563_9ALTE</name>
<proteinExistence type="predicted"/>
<comment type="caution">
    <text evidence="1">The sequence shown here is derived from an EMBL/GenBank/DDBJ whole genome shotgun (WGS) entry which is preliminary data.</text>
</comment>
<dbReference type="Proteomes" id="UP000651977">
    <property type="component" value="Unassembled WGS sequence"/>
</dbReference>